<dbReference type="AlphaFoldDB" id="A0AAN6RH23"/>
<dbReference type="InterPro" id="IPR004360">
    <property type="entry name" value="Glyas_Fos-R_dOase_dom"/>
</dbReference>
<feature type="chain" id="PRO_5042929795" description="VOC domain-containing protein" evidence="1">
    <location>
        <begin position="25"/>
        <end position="241"/>
    </location>
</feature>
<evidence type="ECO:0000313" key="4">
    <source>
        <dbReference type="Proteomes" id="UP001280581"/>
    </source>
</evidence>
<dbReference type="Proteomes" id="UP001280581">
    <property type="component" value="Unassembled WGS sequence"/>
</dbReference>
<sequence>MFSVNFSMLLRTLLFCSSASLVSAASADMPEILPNATDSQKDTFYFPPNCDLKPAFKGYSINHLSLVTSNLTRAITFYEEVIGLQHIFTYNASPKYHIAYLGHNTPGFTSCEEITQRKNEIKGLVEFIYLEGATNSPLPTMKKPNTYSHFGLIVPDVKVAEGRVAEWGGRVIKKAGEELDVTNNELGNAYGLGVEAIGALDDEELKAIVEAFKDARTGAIQSAFVADPDGNLIEIQPPVFE</sequence>
<dbReference type="Gene3D" id="3.10.180.10">
    <property type="entry name" value="2,3-Dihydroxybiphenyl 1,2-Dioxygenase, domain 1"/>
    <property type="match status" value="1"/>
</dbReference>
<dbReference type="SUPFAM" id="SSF54593">
    <property type="entry name" value="Glyoxalase/Bleomycin resistance protein/Dihydroxybiphenyl dioxygenase"/>
    <property type="match status" value="1"/>
</dbReference>
<dbReference type="InterPro" id="IPR037523">
    <property type="entry name" value="VOC_core"/>
</dbReference>
<keyword evidence="1" id="KW-0732">Signal</keyword>
<feature type="signal peptide" evidence="1">
    <location>
        <begin position="1"/>
        <end position="24"/>
    </location>
</feature>
<dbReference type="PROSITE" id="PS51819">
    <property type="entry name" value="VOC"/>
    <property type="match status" value="1"/>
</dbReference>
<gene>
    <name evidence="3" type="ORF">GRF29_106g728373</name>
</gene>
<name>A0AAN6RH23_9PLEO</name>
<dbReference type="InterPro" id="IPR029068">
    <property type="entry name" value="Glyas_Bleomycin-R_OHBP_Dase"/>
</dbReference>
<protein>
    <recommendedName>
        <fullName evidence="2">VOC domain-containing protein</fullName>
    </recommendedName>
</protein>
<dbReference type="Pfam" id="PF00903">
    <property type="entry name" value="Glyoxalase"/>
    <property type="match status" value="1"/>
</dbReference>
<feature type="domain" description="VOC" evidence="2">
    <location>
        <begin position="60"/>
        <end position="238"/>
    </location>
</feature>
<evidence type="ECO:0000313" key="3">
    <source>
        <dbReference type="EMBL" id="KAK3203813.1"/>
    </source>
</evidence>
<accession>A0AAN6RH23</accession>
<organism evidence="3 4">
    <name type="scientific">Pseudopithomyces chartarum</name>
    <dbReference type="NCBI Taxonomy" id="1892770"/>
    <lineage>
        <taxon>Eukaryota</taxon>
        <taxon>Fungi</taxon>
        <taxon>Dikarya</taxon>
        <taxon>Ascomycota</taxon>
        <taxon>Pezizomycotina</taxon>
        <taxon>Dothideomycetes</taxon>
        <taxon>Pleosporomycetidae</taxon>
        <taxon>Pleosporales</taxon>
        <taxon>Massarineae</taxon>
        <taxon>Didymosphaeriaceae</taxon>
        <taxon>Pseudopithomyces</taxon>
    </lineage>
</organism>
<comment type="caution">
    <text evidence="3">The sequence shown here is derived from an EMBL/GenBank/DDBJ whole genome shotgun (WGS) entry which is preliminary data.</text>
</comment>
<reference evidence="3 4" key="1">
    <citation type="submission" date="2021-02" db="EMBL/GenBank/DDBJ databases">
        <title>Genome assembly of Pseudopithomyces chartarum.</title>
        <authorList>
            <person name="Jauregui R."/>
            <person name="Singh J."/>
            <person name="Voisey C."/>
        </authorList>
    </citation>
    <scope>NUCLEOTIDE SEQUENCE [LARGE SCALE GENOMIC DNA]</scope>
    <source>
        <strain evidence="3 4">AGR01</strain>
    </source>
</reference>
<keyword evidence="4" id="KW-1185">Reference proteome</keyword>
<evidence type="ECO:0000259" key="2">
    <source>
        <dbReference type="PROSITE" id="PS51819"/>
    </source>
</evidence>
<proteinExistence type="predicted"/>
<dbReference type="EMBL" id="WVTA01000010">
    <property type="protein sequence ID" value="KAK3203813.1"/>
    <property type="molecule type" value="Genomic_DNA"/>
</dbReference>
<evidence type="ECO:0000256" key="1">
    <source>
        <dbReference type="SAM" id="SignalP"/>
    </source>
</evidence>